<comment type="function">
    <text evidence="2">Antitoxin component of a type II toxin-antitoxin (TA) system.</text>
</comment>
<dbReference type="InterPro" id="IPR006442">
    <property type="entry name" value="Antitoxin_Phd/YefM"/>
</dbReference>
<dbReference type="InterPro" id="IPR036165">
    <property type="entry name" value="YefM-like_sf"/>
</dbReference>
<dbReference type="PANTHER" id="PTHR33713:SF11">
    <property type="entry name" value="PREVENT-HOST-DEATH FAMILY PROTEIN"/>
    <property type="match status" value="1"/>
</dbReference>
<dbReference type="Proteomes" id="UP000262699">
    <property type="component" value="Unassembled WGS sequence"/>
</dbReference>
<evidence type="ECO:0000256" key="2">
    <source>
        <dbReference type="RuleBase" id="RU362080"/>
    </source>
</evidence>
<name>A0A3D0W8T0_9SPHN</name>
<reference evidence="3 4" key="1">
    <citation type="journal article" date="2018" name="Nat. Biotechnol.">
        <title>A standardized bacterial taxonomy based on genome phylogeny substantially revises the tree of life.</title>
        <authorList>
            <person name="Parks D.H."/>
            <person name="Chuvochina M."/>
            <person name="Waite D.W."/>
            <person name="Rinke C."/>
            <person name="Skarshewski A."/>
            <person name="Chaumeil P.A."/>
            <person name="Hugenholtz P."/>
        </authorList>
    </citation>
    <scope>NUCLEOTIDE SEQUENCE [LARGE SCALE GENOMIC DNA]</scope>
    <source>
        <strain evidence="3">UBA9015</strain>
    </source>
</reference>
<evidence type="ECO:0000256" key="1">
    <source>
        <dbReference type="ARBA" id="ARBA00009981"/>
    </source>
</evidence>
<dbReference type="EMBL" id="DOYJ01000077">
    <property type="protein sequence ID" value="HCB75022.1"/>
    <property type="molecule type" value="Genomic_DNA"/>
</dbReference>
<accession>A0A3D0W8T0</accession>
<dbReference type="SUPFAM" id="SSF143120">
    <property type="entry name" value="YefM-like"/>
    <property type="match status" value="1"/>
</dbReference>
<organism evidence="3 4">
    <name type="scientific">Sphingomonas bacterium</name>
    <dbReference type="NCBI Taxonomy" id="1895847"/>
    <lineage>
        <taxon>Bacteria</taxon>
        <taxon>Pseudomonadati</taxon>
        <taxon>Pseudomonadota</taxon>
        <taxon>Alphaproteobacteria</taxon>
        <taxon>Sphingomonadales</taxon>
        <taxon>Sphingomonadaceae</taxon>
        <taxon>Sphingomonas</taxon>
    </lineage>
</organism>
<evidence type="ECO:0000313" key="4">
    <source>
        <dbReference type="Proteomes" id="UP000262699"/>
    </source>
</evidence>
<dbReference type="Pfam" id="PF02604">
    <property type="entry name" value="PhdYeFM_antitox"/>
    <property type="match status" value="1"/>
</dbReference>
<comment type="similarity">
    <text evidence="1 2">Belongs to the phD/YefM antitoxin family.</text>
</comment>
<evidence type="ECO:0000313" key="3">
    <source>
        <dbReference type="EMBL" id="HCB75022.1"/>
    </source>
</evidence>
<dbReference type="PANTHER" id="PTHR33713">
    <property type="entry name" value="ANTITOXIN YAFN-RELATED"/>
    <property type="match status" value="1"/>
</dbReference>
<protein>
    <recommendedName>
        <fullName evidence="2">Antitoxin</fullName>
    </recommendedName>
</protein>
<sequence>MGMLERVRPVSWFKAHAAEVLRNVVEDRTPYVITQNGEAKAVVIDIASYEEAQETIALLKLAAIGREDARAGHVRPARDALAELRARTRAGQ</sequence>
<dbReference type="InterPro" id="IPR051405">
    <property type="entry name" value="phD/YefM_antitoxin"/>
</dbReference>
<comment type="caution">
    <text evidence="3">The sequence shown here is derived from an EMBL/GenBank/DDBJ whole genome shotgun (WGS) entry which is preliminary data.</text>
</comment>
<proteinExistence type="inferred from homology"/>
<dbReference type="Gene3D" id="3.40.1620.10">
    <property type="entry name" value="YefM-like domain"/>
    <property type="match status" value="1"/>
</dbReference>
<dbReference type="AlphaFoldDB" id="A0A3D0W8T0"/>
<dbReference type="NCBIfam" id="TIGR01552">
    <property type="entry name" value="phd_fam"/>
    <property type="match status" value="1"/>
</dbReference>
<gene>
    <name evidence="3" type="ORF">DEP91_02435</name>
</gene>